<keyword evidence="1" id="KW-0812">Transmembrane</keyword>
<keyword evidence="1" id="KW-0472">Membrane</keyword>
<protein>
    <submittedName>
        <fullName evidence="2">Uncharacterized protein</fullName>
    </submittedName>
</protein>
<dbReference type="RefSeq" id="WP_129224570.1">
    <property type="nucleotide sequence ID" value="NZ_SDOZ01000002.1"/>
</dbReference>
<feature type="transmembrane region" description="Helical" evidence="1">
    <location>
        <begin position="7"/>
        <end position="28"/>
    </location>
</feature>
<comment type="caution">
    <text evidence="2">The sequence shown here is derived from an EMBL/GenBank/DDBJ whole genome shotgun (WGS) entry which is preliminary data.</text>
</comment>
<evidence type="ECO:0000313" key="3">
    <source>
        <dbReference type="Proteomes" id="UP000291269"/>
    </source>
</evidence>
<organism evidence="2 3">
    <name type="scientific">Candidatus Borkfalkia ceftriaxoniphila</name>
    <dbReference type="NCBI Taxonomy" id="2508949"/>
    <lineage>
        <taxon>Bacteria</taxon>
        <taxon>Bacillati</taxon>
        <taxon>Bacillota</taxon>
        <taxon>Clostridia</taxon>
        <taxon>Christensenellales</taxon>
        <taxon>Christensenellaceae</taxon>
        <taxon>Candidatus Borkfalkia</taxon>
    </lineage>
</organism>
<feature type="transmembrane region" description="Helical" evidence="1">
    <location>
        <begin position="34"/>
        <end position="52"/>
    </location>
</feature>
<dbReference type="AlphaFoldDB" id="A0A4Q2KAM0"/>
<name>A0A4Q2KAM0_9FIRM</name>
<proteinExistence type="predicted"/>
<reference evidence="2 3" key="1">
    <citation type="journal article" date="2019" name="Gut">
        <title>Antibiotics-induced monodominance of a novel gut bacterial order.</title>
        <authorList>
            <person name="Hildebrand F."/>
            <person name="Moitinho-Silva L."/>
            <person name="Blasche S."/>
            <person name="Jahn M.T."/>
            <person name="Gossmann T.I."/>
            <person name="Heuerta-Cepas J."/>
            <person name="Hercog R."/>
            <person name="Luetge M."/>
            <person name="Bahram M."/>
            <person name="Pryszlak A."/>
            <person name="Alves R.J."/>
            <person name="Waszak S.M."/>
            <person name="Zhu A."/>
            <person name="Ye L."/>
            <person name="Costea P.I."/>
            <person name="Aalvink S."/>
            <person name="Belzer C."/>
            <person name="Forslund S.K."/>
            <person name="Sunagawa S."/>
            <person name="Hentschel U."/>
            <person name="Merten C."/>
            <person name="Patil K.R."/>
            <person name="Benes V."/>
            <person name="Bork P."/>
        </authorList>
    </citation>
    <scope>NUCLEOTIDE SEQUENCE [LARGE SCALE GENOMIC DNA]</scope>
    <source>
        <strain evidence="2 3">HDS1380</strain>
    </source>
</reference>
<evidence type="ECO:0000256" key="1">
    <source>
        <dbReference type="SAM" id="Phobius"/>
    </source>
</evidence>
<evidence type="ECO:0000313" key="2">
    <source>
        <dbReference type="EMBL" id="RXZ61674.1"/>
    </source>
</evidence>
<dbReference type="Proteomes" id="UP000291269">
    <property type="component" value="Unassembled WGS sequence"/>
</dbReference>
<keyword evidence="3" id="KW-1185">Reference proteome</keyword>
<sequence>MEKFLKYMLLGIAFILVGIVAAVICIISDSYIPMVLTILMPSVGIVLCIIGVRTNNNNKK</sequence>
<keyword evidence="1" id="KW-1133">Transmembrane helix</keyword>
<accession>A0A4Q2KAM0</accession>
<dbReference type="EMBL" id="SDOZ01000002">
    <property type="protein sequence ID" value="RXZ61674.1"/>
    <property type="molecule type" value="Genomic_DNA"/>
</dbReference>
<gene>
    <name evidence="2" type="ORF">ESZ91_04575</name>
</gene>